<dbReference type="PIRSF" id="PIRSF017082">
    <property type="entry name" value="YflP"/>
    <property type="match status" value="1"/>
</dbReference>
<dbReference type="PANTHER" id="PTHR42928">
    <property type="entry name" value="TRICARBOXYLATE-BINDING PROTEIN"/>
    <property type="match status" value="1"/>
</dbReference>
<dbReference type="EMBL" id="UWOC01000033">
    <property type="protein sequence ID" value="VCU07311.1"/>
    <property type="molecule type" value="Genomic_DNA"/>
</dbReference>
<dbReference type="SUPFAM" id="SSF53850">
    <property type="entry name" value="Periplasmic binding protein-like II"/>
    <property type="match status" value="1"/>
</dbReference>
<dbReference type="InterPro" id="IPR042100">
    <property type="entry name" value="Bug_dom1"/>
</dbReference>
<feature type="signal peptide" evidence="2">
    <location>
        <begin position="1"/>
        <end position="22"/>
    </location>
</feature>
<evidence type="ECO:0008006" key="5">
    <source>
        <dbReference type="Google" id="ProtNLM"/>
    </source>
</evidence>
<dbReference type="OrthoDB" id="7375033at2"/>
<dbReference type="InterPro" id="IPR005064">
    <property type="entry name" value="BUG"/>
</dbReference>
<sequence length="322" mass="34091">MIKLGRLAAALVCLATLGSAVAAQSFPERPVRIIVPFPPGGATDVAGRIIAERLSKVWGQPVVVENRSGASGVIGTDMVARAKPDGHTILVGTFAANVMAHLVQPNVPYGRDAFAPVILLTSAPNMLLANSNLPVKTLGELVAYAKANPDKISYASSGTGLSGHLGVELFADAAGISMVHVPYRGSAPTGQAMVTGEVDMTLALVAQAVPTIAMKPDIRALAIASAQRSPQFPDVPTFAELGYPTVQVYAINGLMVPKDTPRPIIDKIYRDAHEALQDPELRAKMQQVGVDVAGSSPEEFGKLLDDEFARWEPLIRSRRVKF</sequence>
<feature type="chain" id="PRO_5018614787" description="Tripartite tricarboxylate transporter substrate binding protein" evidence="2">
    <location>
        <begin position="23"/>
        <end position="322"/>
    </location>
</feature>
<dbReference type="PANTHER" id="PTHR42928:SF5">
    <property type="entry name" value="BLR1237 PROTEIN"/>
    <property type="match status" value="1"/>
</dbReference>
<evidence type="ECO:0000256" key="2">
    <source>
        <dbReference type="SAM" id="SignalP"/>
    </source>
</evidence>
<keyword evidence="4" id="KW-1185">Reference proteome</keyword>
<evidence type="ECO:0000256" key="1">
    <source>
        <dbReference type="ARBA" id="ARBA00006987"/>
    </source>
</evidence>
<dbReference type="Gene3D" id="3.40.190.150">
    <property type="entry name" value="Bordetella uptake gene, domain 1"/>
    <property type="match status" value="1"/>
</dbReference>
<proteinExistence type="inferred from homology"/>
<gene>
    <name evidence="3" type="ORF">RHODGE_RHODGE_00597</name>
</gene>
<comment type="caution">
    <text evidence="3">The sequence shown here is derived from an EMBL/GenBank/DDBJ whole genome shotgun (WGS) entry which is preliminary data.</text>
</comment>
<keyword evidence="2" id="KW-0732">Signal</keyword>
<dbReference type="AlphaFoldDB" id="A0A3S4DD44"/>
<evidence type="ECO:0000313" key="4">
    <source>
        <dbReference type="Proteomes" id="UP000289200"/>
    </source>
</evidence>
<accession>A0A3S4DD44</accession>
<comment type="similarity">
    <text evidence="1">Belongs to the UPF0065 (bug) family.</text>
</comment>
<dbReference type="RefSeq" id="WP_129607697.1">
    <property type="nucleotide sequence ID" value="NZ_UWOC01000033.1"/>
</dbReference>
<organism evidence="3 4">
    <name type="scientific">Rhodoplanes serenus</name>
    <dbReference type="NCBI Taxonomy" id="200615"/>
    <lineage>
        <taxon>Bacteria</taxon>
        <taxon>Pseudomonadati</taxon>
        <taxon>Pseudomonadota</taxon>
        <taxon>Alphaproteobacteria</taxon>
        <taxon>Hyphomicrobiales</taxon>
        <taxon>Nitrobacteraceae</taxon>
        <taxon>Rhodoplanes</taxon>
    </lineage>
</organism>
<dbReference type="Proteomes" id="UP000289200">
    <property type="component" value="Unassembled WGS sequence"/>
</dbReference>
<dbReference type="Pfam" id="PF03401">
    <property type="entry name" value="TctC"/>
    <property type="match status" value="1"/>
</dbReference>
<protein>
    <recommendedName>
        <fullName evidence="5">Tripartite tricarboxylate transporter substrate binding protein</fullName>
    </recommendedName>
</protein>
<name>A0A3S4DD44_9BRAD</name>
<reference evidence="4" key="1">
    <citation type="submission" date="2018-10" db="EMBL/GenBank/DDBJ databases">
        <authorList>
            <person name="Peiro R."/>
            <person name="Begona"/>
            <person name="Cbmso G."/>
            <person name="Lopez M."/>
            <person name="Gonzalez S."/>
            <person name="Sacristan E."/>
            <person name="Castillo E."/>
        </authorList>
    </citation>
    <scope>NUCLEOTIDE SEQUENCE [LARGE SCALE GENOMIC DNA]</scope>
</reference>
<dbReference type="Gene3D" id="3.40.190.10">
    <property type="entry name" value="Periplasmic binding protein-like II"/>
    <property type="match status" value="1"/>
</dbReference>
<dbReference type="CDD" id="cd07012">
    <property type="entry name" value="PBP2_Bug_TTT"/>
    <property type="match status" value="1"/>
</dbReference>
<evidence type="ECO:0000313" key="3">
    <source>
        <dbReference type="EMBL" id="VCU07311.1"/>
    </source>
</evidence>